<evidence type="ECO:0000313" key="1">
    <source>
        <dbReference type="EMBL" id="TCO10432.1"/>
    </source>
</evidence>
<dbReference type="EMBL" id="SLWK01000001">
    <property type="protein sequence ID" value="TCO10432.1"/>
    <property type="molecule type" value="Genomic_DNA"/>
</dbReference>
<dbReference type="Proteomes" id="UP000295221">
    <property type="component" value="Unassembled WGS sequence"/>
</dbReference>
<organism evidence="1 2">
    <name type="scientific">Natronoflexus pectinivorans</name>
    <dbReference type="NCBI Taxonomy" id="682526"/>
    <lineage>
        <taxon>Bacteria</taxon>
        <taxon>Pseudomonadati</taxon>
        <taxon>Bacteroidota</taxon>
        <taxon>Bacteroidia</taxon>
        <taxon>Marinilabiliales</taxon>
        <taxon>Marinilabiliaceae</taxon>
        <taxon>Natronoflexus</taxon>
    </lineage>
</organism>
<proteinExistence type="predicted"/>
<dbReference type="PROSITE" id="PS51257">
    <property type="entry name" value="PROKAR_LIPOPROTEIN"/>
    <property type="match status" value="1"/>
</dbReference>
<dbReference type="RefSeq" id="WP_132430928.1">
    <property type="nucleotide sequence ID" value="NZ_SLWK01000001.1"/>
</dbReference>
<reference evidence="1 2" key="1">
    <citation type="submission" date="2019-03" db="EMBL/GenBank/DDBJ databases">
        <title>Genomic Encyclopedia of Type Strains, Phase IV (KMG-IV): sequencing the most valuable type-strain genomes for metagenomic binning, comparative biology and taxonomic classification.</title>
        <authorList>
            <person name="Goeker M."/>
        </authorList>
    </citation>
    <scope>NUCLEOTIDE SEQUENCE [LARGE SCALE GENOMIC DNA]</scope>
    <source>
        <strain evidence="1 2">DSM 24179</strain>
    </source>
</reference>
<accession>A0A4R2GMD5</accession>
<dbReference type="Pfam" id="PF14054">
    <property type="entry name" value="DUF4249"/>
    <property type="match status" value="1"/>
</dbReference>
<dbReference type="AlphaFoldDB" id="A0A4R2GMD5"/>
<evidence type="ECO:0000313" key="2">
    <source>
        <dbReference type="Proteomes" id="UP000295221"/>
    </source>
</evidence>
<gene>
    <name evidence="1" type="ORF">EV194_10162</name>
</gene>
<keyword evidence="2" id="KW-1185">Reference proteome</keyword>
<name>A0A4R2GMD5_9BACT</name>
<dbReference type="InterPro" id="IPR025345">
    <property type="entry name" value="DUF4249"/>
</dbReference>
<protein>
    <submittedName>
        <fullName evidence="1">Uncharacterized protein DUF4249</fullName>
    </submittedName>
</protein>
<dbReference type="OrthoDB" id="1466461at2"/>
<sequence length="353" mass="40244">MQMIRLLIGLIISLLFTVSCKEEIVFKGSELTPRLVVNCLISPDSIIVAQVKQSNPIQKPTYGNNTVANAVVRLYENSKFIGFLTLNTEEIEIGNTAYSIGEVYSLSGLNLKEGNLYRLEVEASGFEPVSAEVTIPHPVQISTVDTSYITIRDVRNDDARVISFHVKFSDPTSERNYYRLVVRETNGFTGSWGYGGHEGTFYRVRIDHAISLLGSNDVAINPQGSNYEDSFLSPAYNRFFVFSDDLFNGTDATVSVYIKRYTHPWIDIKEFNLYEIELHSISKEYYLYEKSFRQFDHKYDDPFAEPVQVFSNIENGYGIFAAYSIDKFIVLEGVYPDYSDEYTVEYYTLSNSD</sequence>
<comment type="caution">
    <text evidence="1">The sequence shown here is derived from an EMBL/GenBank/DDBJ whole genome shotgun (WGS) entry which is preliminary data.</text>
</comment>